<evidence type="ECO:0000313" key="1">
    <source>
        <dbReference type="EMBL" id="TSC95501.1"/>
    </source>
</evidence>
<organism evidence="1 2">
    <name type="scientific">Candidatus Berkelbacteria bacterium Licking1014_2</name>
    <dbReference type="NCBI Taxonomy" id="2017146"/>
    <lineage>
        <taxon>Bacteria</taxon>
        <taxon>Candidatus Berkelbacteria</taxon>
    </lineage>
</organism>
<dbReference type="Proteomes" id="UP000318711">
    <property type="component" value="Unassembled WGS sequence"/>
</dbReference>
<accession>A0A554LRL2</accession>
<protein>
    <submittedName>
        <fullName evidence="1">Uncharacterized protein</fullName>
    </submittedName>
</protein>
<proteinExistence type="predicted"/>
<dbReference type="EMBL" id="VMGL01000065">
    <property type="protein sequence ID" value="TSC95501.1"/>
    <property type="molecule type" value="Genomic_DNA"/>
</dbReference>
<evidence type="ECO:0000313" key="2">
    <source>
        <dbReference type="Proteomes" id="UP000318711"/>
    </source>
</evidence>
<sequence>MEIWVWRMTKRLRAAFEAALTTVVPPRHSAATNAGVTCWHRREVKASIFCKKREDYQQNYLLIPGEVKKEDVVAAVVGGKNLQVIFRLSYKRMEVEGEVDTEAGKRMEKYDSMGCVRYEETASIPIRIEVFPIPASLAAFLGEDVHEEVGVWWATGEDIVEIQEKYPLVIFVVAS</sequence>
<dbReference type="AlphaFoldDB" id="A0A554LRL2"/>
<name>A0A554LRL2_9BACT</name>
<comment type="caution">
    <text evidence="1">The sequence shown here is derived from an EMBL/GenBank/DDBJ whole genome shotgun (WGS) entry which is preliminary data.</text>
</comment>
<gene>
    <name evidence="1" type="ORF">CEN88_467</name>
</gene>
<reference evidence="1 2" key="1">
    <citation type="submission" date="2017-07" db="EMBL/GenBank/DDBJ databases">
        <title>Mechanisms for carbon and nitrogen cycling indicate functional differentiation within the Candidate Phyla Radiation.</title>
        <authorList>
            <person name="Danczak R.E."/>
            <person name="Johnston M.D."/>
            <person name="Kenah C."/>
            <person name="Slattery M."/>
            <person name="Wrighton K.C."/>
            <person name="Wilkins M.J."/>
        </authorList>
    </citation>
    <scope>NUCLEOTIDE SEQUENCE [LARGE SCALE GENOMIC DNA]</scope>
    <source>
        <strain evidence="1">Licking1014_2</strain>
    </source>
</reference>